<dbReference type="Pfam" id="PF01975">
    <property type="entry name" value="SurE"/>
    <property type="match status" value="1"/>
</dbReference>
<dbReference type="OrthoDB" id="9780815at2"/>
<dbReference type="GO" id="GO:0046872">
    <property type="term" value="F:metal ion binding"/>
    <property type="evidence" value="ECO:0007669"/>
    <property type="project" value="UniProtKB-UniRule"/>
</dbReference>
<evidence type="ECO:0000313" key="11">
    <source>
        <dbReference type="EMBL" id="AGF46821.1"/>
    </source>
</evidence>
<feature type="binding site" evidence="9">
    <location>
        <position position="9"/>
    </location>
    <ligand>
        <name>a divalent metal cation</name>
        <dbReference type="ChEBI" id="CHEBI:60240"/>
    </ligand>
</feature>
<comment type="similarity">
    <text evidence="4 9">Belongs to the SurE nucleotidase family.</text>
</comment>
<evidence type="ECO:0000256" key="9">
    <source>
        <dbReference type="HAMAP-Rule" id="MF_00060"/>
    </source>
</evidence>
<dbReference type="InterPro" id="IPR036523">
    <property type="entry name" value="SurE-like_sf"/>
</dbReference>
<evidence type="ECO:0000256" key="7">
    <source>
        <dbReference type="ARBA" id="ARBA00022741"/>
    </source>
</evidence>
<dbReference type="GO" id="GO:0004309">
    <property type="term" value="F:exopolyphosphatase activity"/>
    <property type="evidence" value="ECO:0007669"/>
    <property type="project" value="TreeGrafter"/>
</dbReference>
<evidence type="ECO:0000313" key="12">
    <source>
        <dbReference type="Proteomes" id="UP000011547"/>
    </source>
</evidence>
<dbReference type="KEGG" id="kde:CDSE_0507"/>
<dbReference type="NCBIfam" id="NF001490">
    <property type="entry name" value="PRK00346.1-4"/>
    <property type="match status" value="1"/>
</dbReference>
<evidence type="ECO:0000256" key="2">
    <source>
        <dbReference type="ARBA" id="ARBA00001946"/>
    </source>
</evidence>
<evidence type="ECO:0000256" key="1">
    <source>
        <dbReference type="ARBA" id="ARBA00000815"/>
    </source>
</evidence>
<dbReference type="FunFam" id="3.40.1210.10:FF:000001">
    <property type="entry name" value="5'/3'-nucleotidase SurE"/>
    <property type="match status" value="1"/>
</dbReference>
<dbReference type="STRING" id="1208919.CDSE_0507"/>
<dbReference type="eggNOG" id="COG0496">
    <property type="taxonomic scope" value="Bacteria"/>
</dbReference>
<protein>
    <recommendedName>
        <fullName evidence="9">5'-nucleotidase SurE</fullName>
        <ecNumber evidence="9">3.1.3.5</ecNumber>
    </recommendedName>
    <alternativeName>
        <fullName evidence="9">Nucleoside 5'-monophosphate phosphohydrolase</fullName>
    </alternativeName>
</protein>
<dbReference type="PATRIC" id="fig|1208919.3.peg.259"/>
<dbReference type="HAMAP" id="MF_00060">
    <property type="entry name" value="SurE"/>
    <property type="match status" value="1"/>
</dbReference>
<dbReference type="InterPro" id="IPR030048">
    <property type="entry name" value="SurE"/>
</dbReference>
<keyword evidence="8 9" id="KW-0378">Hydrolase</keyword>
<organism evidence="11 12">
    <name type="scientific">Candidatus Kinetoplastidibacterium desouzai TCC079E</name>
    <dbReference type="NCBI Taxonomy" id="1208919"/>
    <lineage>
        <taxon>Bacteria</taxon>
        <taxon>Pseudomonadati</taxon>
        <taxon>Pseudomonadota</taxon>
        <taxon>Betaproteobacteria</taxon>
        <taxon>Candidatus Kinetoplastidibacterium</taxon>
    </lineage>
</organism>
<keyword evidence="7 9" id="KW-0547">Nucleotide-binding</keyword>
<reference evidence="11 12" key="1">
    <citation type="journal article" date="2013" name="Genome Biol. Evol.">
        <title>Genome evolution and phylogenomic analysis of candidatus kinetoplastibacterium, the betaproteobacterial endosymbionts of strigomonas and angomonas.</title>
        <authorList>
            <person name="Alves J.M."/>
            <person name="Serrano M.G."/>
            <person name="Maia da Silva F."/>
            <person name="Voegtly L.J."/>
            <person name="Matveyev A.V."/>
            <person name="Teixeira M.M."/>
            <person name="Camargo E.P."/>
            <person name="Buck G.A."/>
        </authorList>
    </citation>
    <scope>NUCLEOTIDE SEQUENCE [LARGE SCALE GENOMIC DNA]</scope>
    <source>
        <strain evidence="11 12">TCC079E</strain>
    </source>
</reference>
<dbReference type="NCBIfam" id="NF001489">
    <property type="entry name" value="PRK00346.1-3"/>
    <property type="match status" value="1"/>
</dbReference>
<dbReference type="PANTHER" id="PTHR30457:SF12">
    <property type="entry name" value="5'_3'-NUCLEOTIDASE SURE"/>
    <property type="match status" value="1"/>
</dbReference>
<evidence type="ECO:0000259" key="10">
    <source>
        <dbReference type="Pfam" id="PF01975"/>
    </source>
</evidence>
<keyword evidence="12" id="KW-1185">Reference proteome</keyword>
<accession>M1LRQ7</accession>
<dbReference type="GO" id="GO:0005737">
    <property type="term" value="C:cytoplasm"/>
    <property type="evidence" value="ECO:0007669"/>
    <property type="project" value="UniProtKB-SubCell"/>
</dbReference>
<dbReference type="AlphaFoldDB" id="M1LRQ7"/>
<dbReference type="NCBIfam" id="TIGR00087">
    <property type="entry name" value="surE"/>
    <property type="match status" value="1"/>
</dbReference>
<name>M1LRQ7_9PROT</name>
<dbReference type="EMBL" id="CP003803">
    <property type="protein sequence ID" value="AGF46821.1"/>
    <property type="molecule type" value="Genomic_DNA"/>
</dbReference>
<dbReference type="GO" id="GO:0008254">
    <property type="term" value="F:3'-nucleotidase activity"/>
    <property type="evidence" value="ECO:0007669"/>
    <property type="project" value="TreeGrafter"/>
</dbReference>
<feature type="domain" description="Survival protein SurE-like phosphatase/nucleotidase" evidence="10">
    <location>
        <begin position="3"/>
        <end position="182"/>
    </location>
</feature>
<feature type="binding site" evidence="9">
    <location>
        <position position="39"/>
    </location>
    <ligand>
        <name>a divalent metal cation</name>
        <dbReference type="ChEBI" id="CHEBI:60240"/>
    </ligand>
</feature>
<comment type="cofactor">
    <cofactor evidence="9">
        <name>a divalent metal cation</name>
        <dbReference type="ChEBI" id="CHEBI:60240"/>
    </cofactor>
    <text evidence="9">Binds 1 divalent metal cation per subunit.</text>
</comment>
<comment type="catalytic activity">
    <reaction evidence="1 9">
        <text>a ribonucleoside 5'-phosphate + H2O = a ribonucleoside + phosphate</text>
        <dbReference type="Rhea" id="RHEA:12484"/>
        <dbReference type="ChEBI" id="CHEBI:15377"/>
        <dbReference type="ChEBI" id="CHEBI:18254"/>
        <dbReference type="ChEBI" id="CHEBI:43474"/>
        <dbReference type="ChEBI" id="CHEBI:58043"/>
        <dbReference type="EC" id="3.1.3.5"/>
    </reaction>
</comment>
<keyword evidence="5 9" id="KW-0963">Cytoplasm</keyword>
<evidence type="ECO:0000256" key="5">
    <source>
        <dbReference type="ARBA" id="ARBA00022490"/>
    </source>
</evidence>
<sequence>MRVLLSNDDGYTAKGLRILAESLKKIVDLQVVVPESNCSGVSNSLTLNRPLNVNVDCNGFFIVNGTPTDCVHLSLTGLLDKKPNIVIAGINNGANMGNDILYSGTVAAAREACVFGIPSMAFSLTGKGWEHIDTAVKFAIVLIKNYIKNPINGKFLLNINIPNVPSSQINGIVITKLGKRDHSKDLIRASNPYGETVYWIGAVGSPIECIEGTDFYVTSRNFISVTPLLTGVDSSVVDDKSIFNEWLSNIKI</sequence>
<dbReference type="PANTHER" id="PTHR30457">
    <property type="entry name" value="5'-NUCLEOTIDASE SURE"/>
    <property type="match status" value="1"/>
</dbReference>
<comment type="cofactor">
    <cofactor evidence="2">
        <name>Mg(2+)</name>
        <dbReference type="ChEBI" id="CHEBI:18420"/>
    </cofactor>
</comment>
<evidence type="ECO:0000256" key="8">
    <source>
        <dbReference type="ARBA" id="ARBA00022801"/>
    </source>
</evidence>
<evidence type="ECO:0000256" key="4">
    <source>
        <dbReference type="ARBA" id="ARBA00011062"/>
    </source>
</evidence>
<dbReference type="Gene3D" id="3.40.1210.10">
    <property type="entry name" value="Survival protein SurE-like phosphatase/nucleotidase"/>
    <property type="match status" value="1"/>
</dbReference>
<evidence type="ECO:0000256" key="3">
    <source>
        <dbReference type="ARBA" id="ARBA00004496"/>
    </source>
</evidence>
<comment type="subcellular location">
    <subcellularLocation>
        <location evidence="3 9">Cytoplasm</location>
    </subcellularLocation>
</comment>
<dbReference type="HOGENOM" id="CLU_045192_1_2_4"/>
<dbReference type="RefSeq" id="WP_015396232.1">
    <property type="nucleotide sequence ID" value="NC_020294.1"/>
</dbReference>
<proteinExistence type="inferred from homology"/>
<dbReference type="GO" id="GO:0000166">
    <property type="term" value="F:nucleotide binding"/>
    <property type="evidence" value="ECO:0007669"/>
    <property type="project" value="UniProtKB-KW"/>
</dbReference>
<gene>
    <name evidence="9" type="primary">surE</name>
    <name evidence="11" type="ORF">CDSE_0507</name>
</gene>
<dbReference type="InterPro" id="IPR002828">
    <property type="entry name" value="SurE-like_Pase/nucleotidase"/>
</dbReference>
<dbReference type="GO" id="GO:0008253">
    <property type="term" value="F:5'-nucleotidase activity"/>
    <property type="evidence" value="ECO:0007669"/>
    <property type="project" value="UniProtKB-UniRule"/>
</dbReference>
<dbReference type="SUPFAM" id="SSF64167">
    <property type="entry name" value="SurE-like"/>
    <property type="match status" value="1"/>
</dbReference>
<comment type="function">
    <text evidence="9">Nucleotidase that shows phosphatase activity on nucleoside 5'-monophosphates.</text>
</comment>
<evidence type="ECO:0000256" key="6">
    <source>
        <dbReference type="ARBA" id="ARBA00022723"/>
    </source>
</evidence>
<keyword evidence="6 9" id="KW-0479">Metal-binding</keyword>
<dbReference type="EC" id="3.1.3.5" evidence="9"/>
<dbReference type="Proteomes" id="UP000011547">
    <property type="component" value="Chromosome"/>
</dbReference>
<feature type="binding site" evidence="9">
    <location>
        <position position="8"/>
    </location>
    <ligand>
        <name>a divalent metal cation</name>
        <dbReference type="ChEBI" id="CHEBI:60240"/>
    </ligand>
</feature>
<feature type="binding site" evidence="9">
    <location>
        <position position="91"/>
    </location>
    <ligand>
        <name>a divalent metal cation</name>
        <dbReference type="ChEBI" id="CHEBI:60240"/>
    </ligand>
</feature>